<evidence type="ECO:0000256" key="1">
    <source>
        <dbReference type="ARBA" id="ARBA00004370"/>
    </source>
</evidence>
<dbReference type="AlphaFoldDB" id="A0A183TGS2"/>
<comment type="function">
    <text evidence="6">Acts as a tumor suppressor; induces growth arrest at G(1)/S checkpoint and apoptosis via RB1-dependent and p53/TP53- and NF-kappa-B-independent mechanisms. Modulates expression of genes involved in the regulation of proliferation, cell cycle and apoptosis.</text>
</comment>
<comment type="similarity">
    <text evidence="2">Belongs to the BLCAP family.</text>
</comment>
<evidence type="ECO:0000256" key="4">
    <source>
        <dbReference type="ARBA" id="ARBA00022989"/>
    </source>
</evidence>
<dbReference type="WBParaSite" id="SSLN_0001626701-mRNA-1">
    <property type="protein sequence ID" value="SSLN_0001626701-mRNA-1"/>
    <property type="gene ID" value="SSLN_0001626701"/>
</dbReference>
<evidence type="ECO:0000256" key="7">
    <source>
        <dbReference type="SAM" id="Phobius"/>
    </source>
</evidence>
<evidence type="ECO:0000256" key="2">
    <source>
        <dbReference type="ARBA" id="ARBA00007216"/>
    </source>
</evidence>
<dbReference type="GO" id="GO:0016020">
    <property type="term" value="C:membrane"/>
    <property type="evidence" value="ECO:0007669"/>
    <property type="project" value="UniProtKB-SubCell"/>
</dbReference>
<dbReference type="PANTHER" id="PTHR13259">
    <property type="entry name" value="BLADDER CANCER 10 KD PROTEIN HOMOLOG"/>
    <property type="match status" value="1"/>
</dbReference>
<comment type="subcellular location">
    <subcellularLocation>
        <location evidence="1">Membrane</location>
    </subcellularLocation>
</comment>
<evidence type="ECO:0000256" key="3">
    <source>
        <dbReference type="ARBA" id="ARBA00022692"/>
    </source>
</evidence>
<reference evidence="8" key="1">
    <citation type="submission" date="2016-06" db="UniProtKB">
        <authorList>
            <consortium name="WormBaseParasite"/>
        </authorList>
    </citation>
    <scope>IDENTIFICATION</scope>
</reference>
<organism evidence="8">
    <name type="scientific">Schistocephalus solidus</name>
    <name type="common">Tapeworm</name>
    <dbReference type="NCBI Taxonomy" id="70667"/>
    <lineage>
        <taxon>Eukaryota</taxon>
        <taxon>Metazoa</taxon>
        <taxon>Spiralia</taxon>
        <taxon>Lophotrochozoa</taxon>
        <taxon>Platyhelminthes</taxon>
        <taxon>Cestoda</taxon>
        <taxon>Eucestoda</taxon>
        <taxon>Diphyllobothriidea</taxon>
        <taxon>Diphyllobothriidae</taxon>
        <taxon>Schistocephalus</taxon>
    </lineage>
</organism>
<name>A0A183TGS2_SCHSO</name>
<evidence type="ECO:0000256" key="6">
    <source>
        <dbReference type="ARBA" id="ARBA00045856"/>
    </source>
</evidence>
<keyword evidence="3 7" id="KW-0812">Transmembrane</keyword>
<proteinExistence type="inferred from homology"/>
<protein>
    <submittedName>
        <fullName evidence="8">Bladder cancer-associated protein</fullName>
    </submittedName>
</protein>
<keyword evidence="4 7" id="KW-1133">Transmembrane helix</keyword>
<keyword evidence="5 7" id="KW-0472">Membrane</keyword>
<evidence type="ECO:0000313" key="8">
    <source>
        <dbReference type="WBParaSite" id="SSLN_0001626701-mRNA-1"/>
    </source>
</evidence>
<feature type="transmembrane region" description="Helical" evidence="7">
    <location>
        <begin position="76"/>
        <end position="101"/>
    </location>
</feature>
<dbReference type="Pfam" id="PF06726">
    <property type="entry name" value="BC10"/>
    <property type="match status" value="1"/>
</dbReference>
<accession>A0A183TGS2</accession>
<evidence type="ECO:0000256" key="5">
    <source>
        <dbReference type="ARBA" id="ARBA00023136"/>
    </source>
</evidence>
<dbReference type="SMART" id="SM01396">
    <property type="entry name" value="BC10"/>
    <property type="match status" value="1"/>
</dbReference>
<dbReference type="InterPro" id="IPR009598">
    <property type="entry name" value="BCALP"/>
</dbReference>
<feature type="transmembrane region" description="Helical" evidence="7">
    <location>
        <begin position="46"/>
        <end position="64"/>
    </location>
</feature>
<dbReference type="PANTHER" id="PTHR13259:SF1">
    <property type="entry name" value="BLADDER CANCER-ASSOCIATED PROTEIN"/>
    <property type="match status" value="1"/>
</dbReference>
<sequence length="103" mass="11852">LYLYSVNSMVKNVNNSVEFNKTLRPLMYCLRLILPLLILPKPSNPAAHLHHTIYILLFLISFFLERKPCGVCTVILLLFIFLPCFTFVDSLCLFSSCSTIYMS</sequence>